<dbReference type="Gene3D" id="1.20.1530.20">
    <property type="match status" value="1"/>
</dbReference>
<feature type="transmembrane region" description="Helical" evidence="9">
    <location>
        <begin position="57"/>
        <end position="78"/>
    </location>
</feature>
<keyword evidence="2" id="KW-0813">Transport</keyword>
<dbReference type="Proteomes" id="UP000664288">
    <property type="component" value="Unassembled WGS sequence"/>
</dbReference>
<protein>
    <submittedName>
        <fullName evidence="11">Potassium/proton antiporter</fullName>
    </submittedName>
</protein>
<keyword evidence="12" id="KW-1185">Reference proteome</keyword>
<comment type="caution">
    <text evidence="11">The sequence shown here is derived from an EMBL/GenBank/DDBJ whole genome shotgun (WGS) entry which is preliminary data.</text>
</comment>
<organism evidence="11 12">
    <name type="scientific">Jiella sonneratiae</name>
    <dbReference type="NCBI Taxonomy" id="2816856"/>
    <lineage>
        <taxon>Bacteria</taxon>
        <taxon>Pseudomonadati</taxon>
        <taxon>Pseudomonadota</taxon>
        <taxon>Alphaproteobacteria</taxon>
        <taxon>Hyphomicrobiales</taxon>
        <taxon>Aurantimonadaceae</taxon>
        <taxon>Jiella</taxon>
    </lineage>
</organism>
<dbReference type="RefSeq" id="WP_207352231.1">
    <property type="nucleotide sequence ID" value="NZ_JAFMPY010000023.1"/>
</dbReference>
<sequence length="602" mass="63396">MLESLYVLILVGTVLIVVAAFSSLLAFRFGAPLLLLFLSIGLLAGVDGIGIDFDNAGLAYFVGTIALAIILFDSGFGTRISAFRQAAGPAITLATLGVLLTSALFGVAATFLLGLPLVEGLLLGAIVGSTDAAAVFFLLRVGGITIRDRVRSLLEIESGTNDPMAIFLTVALVETIRAGSGVDAIGAEVALGLLAQMAIGLLGGFLGGMAIAGVIRRLAIDKGLLPIVTLSLALCVFAAVGALGGSGFLAVYVAGLYAGNAGLSNTAAVKRFQDGLTWLAQIVMFLILGLLATPSQFADILWPALALAAFLIFVARPLAVWLCLLPFDFQRREMAFVSWVGLRGAVSILLAIVPLIGGLDDSRLFFNTAFIIVLASLLVQGWTIAAVARRLGLVVPPRTGVIEKYELELPGNPDHELLSYRVAAGSPVARGERIPRWARPSLVIREGRSMAYQYAGRLKPGDYVFLFLSPRYPPLLDRLFARPAQVSPDDAEFFGEFSVDPGAKAIGLAEAYGVRLQPDEAAMTISELMVARLGGEAEYGDRVAAAPVELIVRQTGLDGAVVAAGLSLVPESGRGSQIPLFFSRRDFVAALRRLVGAKGRND</sequence>
<evidence type="ECO:0000256" key="1">
    <source>
        <dbReference type="ARBA" id="ARBA00004651"/>
    </source>
</evidence>
<feature type="transmembrane region" description="Helical" evidence="9">
    <location>
        <begin position="193"/>
        <end position="212"/>
    </location>
</feature>
<dbReference type="Pfam" id="PF00999">
    <property type="entry name" value="Na_H_Exchanger"/>
    <property type="match status" value="1"/>
</dbReference>
<evidence type="ECO:0000313" key="11">
    <source>
        <dbReference type="EMBL" id="MBO0905595.1"/>
    </source>
</evidence>
<reference evidence="11 12" key="1">
    <citation type="submission" date="2021-03" db="EMBL/GenBank/DDBJ databases">
        <title>Whole genome sequence of Jiella sp. MQZ13P-4.</title>
        <authorList>
            <person name="Tuo L."/>
        </authorList>
    </citation>
    <scope>NUCLEOTIDE SEQUENCE [LARGE SCALE GENOMIC DNA]</scope>
    <source>
        <strain evidence="11 12">MQZ13P-4</strain>
    </source>
</reference>
<evidence type="ECO:0000256" key="3">
    <source>
        <dbReference type="ARBA" id="ARBA00022449"/>
    </source>
</evidence>
<dbReference type="InterPro" id="IPR038770">
    <property type="entry name" value="Na+/solute_symporter_sf"/>
</dbReference>
<keyword evidence="7" id="KW-0406">Ion transport</keyword>
<proteinExistence type="predicted"/>
<feature type="transmembrane region" description="Helical" evidence="9">
    <location>
        <begin position="300"/>
        <end position="324"/>
    </location>
</feature>
<dbReference type="NCBIfam" id="NF003714">
    <property type="entry name" value="PRK05326.1-1"/>
    <property type="match status" value="1"/>
</dbReference>
<feature type="transmembrane region" description="Helical" evidence="9">
    <location>
        <begin position="276"/>
        <end position="294"/>
    </location>
</feature>
<feature type="transmembrane region" description="Helical" evidence="9">
    <location>
        <begin position="90"/>
        <end position="115"/>
    </location>
</feature>
<keyword evidence="4" id="KW-1003">Cell membrane</keyword>
<feature type="transmembrane region" description="Helical" evidence="9">
    <location>
        <begin position="33"/>
        <end position="51"/>
    </location>
</feature>
<dbReference type="NCBIfam" id="NF003716">
    <property type="entry name" value="PRK05326.1-3"/>
    <property type="match status" value="1"/>
</dbReference>
<evidence type="ECO:0000259" key="10">
    <source>
        <dbReference type="Pfam" id="PF00999"/>
    </source>
</evidence>
<evidence type="ECO:0000256" key="6">
    <source>
        <dbReference type="ARBA" id="ARBA00022989"/>
    </source>
</evidence>
<evidence type="ECO:0000313" key="12">
    <source>
        <dbReference type="Proteomes" id="UP000664288"/>
    </source>
</evidence>
<keyword evidence="8 9" id="KW-0472">Membrane</keyword>
<feature type="transmembrane region" description="Helical" evidence="9">
    <location>
        <begin position="336"/>
        <end position="358"/>
    </location>
</feature>
<feature type="transmembrane region" description="Helical" evidence="9">
    <location>
        <begin position="164"/>
        <end position="187"/>
    </location>
</feature>
<dbReference type="PANTHER" id="PTHR32507">
    <property type="entry name" value="NA(+)/H(+) ANTIPORTER 1"/>
    <property type="match status" value="1"/>
</dbReference>
<dbReference type="InterPro" id="IPR006153">
    <property type="entry name" value="Cation/H_exchanger_TM"/>
</dbReference>
<keyword evidence="3" id="KW-0050">Antiport</keyword>
<dbReference type="EMBL" id="JAFMPY010000023">
    <property type="protein sequence ID" value="MBO0905595.1"/>
    <property type="molecule type" value="Genomic_DNA"/>
</dbReference>
<accession>A0ABS3J7H6</accession>
<gene>
    <name evidence="11" type="ORF">J1C47_18270</name>
</gene>
<feature type="domain" description="Cation/H+ exchanger transmembrane" evidence="10">
    <location>
        <begin position="17"/>
        <end position="388"/>
    </location>
</feature>
<evidence type="ECO:0000256" key="4">
    <source>
        <dbReference type="ARBA" id="ARBA00022475"/>
    </source>
</evidence>
<evidence type="ECO:0000256" key="8">
    <source>
        <dbReference type="ARBA" id="ARBA00023136"/>
    </source>
</evidence>
<evidence type="ECO:0000256" key="9">
    <source>
        <dbReference type="SAM" id="Phobius"/>
    </source>
</evidence>
<feature type="transmembrane region" description="Helical" evidence="9">
    <location>
        <begin position="364"/>
        <end position="388"/>
    </location>
</feature>
<comment type="subcellular location">
    <subcellularLocation>
        <location evidence="1">Cell membrane</location>
        <topology evidence="1">Multi-pass membrane protein</topology>
    </subcellularLocation>
</comment>
<name>A0ABS3J7H6_9HYPH</name>
<feature type="transmembrane region" description="Helical" evidence="9">
    <location>
        <begin position="6"/>
        <end position="26"/>
    </location>
</feature>
<dbReference type="PANTHER" id="PTHR32507:SF7">
    <property type="entry name" value="K(+)_H(+) ANTIPORTER NHAP2"/>
    <property type="match status" value="1"/>
</dbReference>
<evidence type="ECO:0000256" key="5">
    <source>
        <dbReference type="ARBA" id="ARBA00022692"/>
    </source>
</evidence>
<feature type="transmembrane region" description="Helical" evidence="9">
    <location>
        <begin position="121"/>
        <end position="143"/>
    </location>
</feature>
<evidence type="ECO:0000256" key="7">
    <source>
        <dbReference type="ARBA" id="ARBA00023065"/>
    </source>
</evidence>
<dbReference type="NCBIfam" id="NF003715">
    <property type="entry name" value="PRK05326.1-2"/>
    <property type="match status" value="1"/>
</dbReference>
<keyword evidence="6 9" id="KW-1133">Transmembrane helix</keyword>
<keyword evidence="5 9" id="KW-0812">Transmembrane</keyword>
<evidence type="ECO:0000256" key="2">
    <source>
        <dbReference type="ARBA" id="ARBA00022448"/>
    </source>
</evidence>